<evidence type="ECO:0000256" key="9">
    <source>
        <dbReference type="SAM" id="Phobius"/>
    </source>
</evidence>
<proteinExistence type="inferred from homology"/>
<comment type="subcellular location">
    <subcellularLocation>
        <location evidence="1">Cell membrane</location>
        <topology evidence="1">Multi-pass membrane protein</topology>
    </subcellularLocation>
</comment>
<evidence type="ECO:0000256" key="5">
    <source>
        <dbReference type="ARBA" id="ARBA00022692"/>
    </source>
</evidence>
<keyword evidence="6 9" id="KW-1133">Transmembrane helix</keyword>
<feature type="transmembrane region" description="Helical" evidence="9">
    <location>
        <begin position="114"/>
        <end position="134"/>
    </location>
</feature>
<dbReference type="PANTHER" id="PTHR21716">
    <property type="entry name" value="TRANSMEMBRANE PROTEIN"/>
    <property type="match status" value="1"/>
</dbReference>
<feature type="region of interest" description="Disordered" evidence="8">
    <location>
        <begin position="503"/>
        <end position="598"/>
    </location>
</feature>
<evidence type="ECO:0000313" key="10">
    <source>
        <dbReference type="EMBL" id="CAE0245869.1"/>
    </source>
</evidence>
<feature type="transmembrane region" description="Helical" evidence="9">
    <location>
        <begin position="268"/>
        <end position="288"/>
    </location>
</feature>
<keyword evidence="3" id="KW-0813">Transport</keyword>
<evidence type="ECO:0000256" key="3">
    <source>
        <dbReference type="ARBA" id="ARBA00022448"/>
    </source>
</evidence>
<dbReference type="Pfam" id="PF01594">
    <property type="entry name" value="AI-2E_transport"/>
    <property type="match status" value="1"/>
</dbReference>
<keyword evidence="4" id="KW-1003">Cell membrane</keyword>
<evidence type="ECO:0000256" key="6">
    <source>
        <dbReference type="ARBA" id="ARBA00022989"/>
    </source>
</evidence>
<evidence type="ECO:0000256" key="8">
    <source>
        <dbReference type="SAM" id="MobiDB-lite"/>
    </source>
</evidence>
<dbReference type="InterPro" id="IPR002549">
    <property type="entry name" value="AI-2E-like"/>
</dbReference>
<evidence type="ECO:0008006" key="11">
    <source>
        <dbReference type="Google" id="ProtNLM"/>
    </source>
</evidence>
<name>A0A7S3G1H2_9EUKA</name>
<evidence type="ECO:0000256" key="7">
    <source>
        <dbReference type="ARBA" id="ARBA00023136"/>
    </source>
</evidence>
<dbReference type="GO" id="GO:0005886">
    <property type="term" value="C:plasma membrane"/>
    <property type="evidence" value="ECO:0007669"/>
    <property type="project" value="UniProtKB-SubCell"/>
</dbReference>
<feature type="compositionally biased region" description="Basic and acidic residues" evidence="8">
    <location>
        <begin position="505"/>
        <end position="519"/>
    </location>
</feature>
<gene>
    <name evidence="10" type="ORF">PBIL07802_LOCUS8052</name>
</gene>
<keyword evidence="5 9" id="KW-0812">Transmembrane</keyword>
<dbReference type="AlphaFoldDB" id="A0A7S3G1H2"/>
<feature type="transmembrane region" description="Helical" evidence="9">
    <location>
        <begin position="425"/>
        <end position="451"/>
    </location>
</feature>
<dbReference type="PANTHER" id="PTHR21716:SF53">
    <property type="entry name" value="PERMEASE PERM-RELATED"/>
    <property type="match status" value="1"/>
</dbReference>
<feature type="transmembrane region" description="Helical" evidence="9">
    <location>
        <begin position="385"/>
        <end position="405"/>
    </location>
</feature>
<dbReference type="EMBL" id="HBIB01012322">
    <property type="protein sequence ID" value="CAE0245869.1"/>
    <property type="molecule type" value="Transcribed_RNA"/>
</dbReference>
<accession>A0A7S3G1H2</accession>
<comment type="similarity">
    <text evidence="2">Belongs to the autoinducer-2 exporter (AI-2E) (TC 2.A.86) family.</text>
</comment>
<evidence type="ECO:0000256" key="1">
    <source>
        <dbReference type="ARBA" id="ARBA00004651"/>
    </source>
</evidence>
<evidence type="ECO:0000256" key="4">
    <source>
        <dbReference type="ARBA" id="ARBA00022475"/>
    </source>
</evidence>
<evidence type="ECO:0000256" key="2">
    <source>
        <dbReference type="ARBA" id="ARBA00009773"/>
    </source>
</evidence>
<reference evidence="10" key="1">
    <citation type="submission" date="2021-01" db="EMBL/GenBank/DDBJ databases">
        <authorList>
            <person name="Corre E."/>
            <person name="Pelletier E."/>
            <person name="Niang G."/>
            <person name="Scheremetjew M."/>
            <person name="Finn R."/>
            <person name="Kale V."/>
            <person name="Holt S."/>
            <person name="Cochrane G."/>
            <person name="Meng A."/>
            <person name="Brown T."/>
            <person name="Cohen L."/>
        </authorList>
    </citation>
    <scope>NUCLEOTIDE SEQUENCE</scope>
    <source>
        <strain evidence="10">NIES-2562</strain>
    </source>
</reference>
<organism evidence="10">
    <name type="scientific">Palpitomonas bilix</name>
    <dbReference type="NCBI Taxonomy" id="652834"/>
    <lineage>
        <taxon>Eukaryota</taxon>
        <taxon>Eukaryota incertae sedis</taxon>
    </lineage>
</organism>
<feature type="transmembrane region" description="Helical" evidence="9">
    <location>
        <begin position="349"/>
        <end position="373"/>
    </location>
</feature>
<feature type="transmembrane region" description="Helical" evidence="9">
    <location>
        <begin position="321"/>
        <end position="343"/>
    </location>
</feature>
<sequence>MPKYKKIGKADSAELGSIGATAGCEEEEIGDIVEVSMEKGKKRGRIFRGLPDKLRRKFGGGGDSEKKEDEGMKQQLKPLTGAADLQRQYIHTACLMIIAILALGYMLYLLRDVLVPLLLALLFYYILGPLVDLFMCRGRAETCIVFRSLRRRLKAKIAKTRFSTWNKFAVSAIDFLFICRMPNWLATIIVLGIAFGFLTLVGFIIYVSIQQVLADGDRYRDTLATLVDIYLFSNGTSNTTYGGFSKSEILSYAGTLISPDLLLSSVDAAMGFMTSGSLALIFLIYLLLERDPDAALKRKKMKEGKQKSTADHSEKQIKNYIVLKVLVSIATGALSGLLLWALGIPLAPVFGFLSFLLNFIPSVGSVLGTILPIPMAIVQYPYQPIFVVLTLVGPGFIQFFIGNIIEPRLLGDSMDIHPIVVMVSLMVWGFVWGIVGMVVSVPITAVMKIYLSTFDHPIPIYLARLLAGKFRSSETSTLDSVRLTIEKAAKNDDPLHAMTEAAAEAVRDDTERTKLGRGGEEEEETEEDRERRGGAAGRPSLTGSEAEAEQFARELSPLIFDDDEDEEGGVRRGGHRRGGERGNDVEMGVASRESSDLF</sequence>
<feature type="transmembrane region" description="Helical" evidence="9">
    <location>
        <begin position="89"/>
        <end position="108"/>
    </location>
</feature>
<protein>
    <recommendedName>
        <fullName evidence="11">AI-2E family transporter</fullName>
    </recommendedName>
</protein>
<feature type="transmembrane region" description="Helical" evidence="9">
    <location>
        <begin position="184"/>
        <end position="209"/>
    </location>
</feature>
<keyword evidence="7 9" id="KW-0472">Membrane</keyword>